<evidence type="ECO:0000313" key="2">
    <source>
        <dbReference type="Proteomes" id="UP000590524"/>
    </source>
</evidence>
<evidence type="ECO:0008006" key="3">
    <source>
        <dbReference type="Google" id="ProtNLM"/>
    </source>
</evidence>
<organism evidence="1 2">
    <name type="scientific">Sphingobium scionense</name>
    <dbReference type="NCBI Taxonomy" id="1404341"/>
    <lineage>
        <taxon>Bacteria</taxon>
        <taxon>Pseudomonadati</taxon>
        <taxon>Pseudomonadota</taxon>
        <taxon>Alphaproteobacteria</taxon>
        <taxon>Sphingomonadales</taxon>
        <taxon>Sphingomonadaceae</taxon>
        <taxon>Sphingobium</taxon>
    </lineage>
</organism>
<name>A0A7W6LX74_9SPHN</name>
<sequence>MFKHGSLLSGNYWPPRVTSQRQSTADAGVGKSVLSTQLGLYLPNGSRTLVYDCFGNGAYRSASGYRHRCRDGLVQLANELAGESLSQPLIPTSKADPAAYVRAFLARVEQAAETLNEHSADAILCIVIDAADNAQIAADEVHGGPSFPLLLLREQWPENARIVLTARPHRVDMLEPPSTVPRIELEPFSEAETGAHLRSFFPVATEQDVHELDL</sequence>
<keyword evidence="2" id="KW-1185">Reference proteome</keyword>
<comment type="caution">
    <text evidence="1">The sequence shown here is derived from an EMBL/GenBank/DDBJ whole genome shotgun (WGS) entry which is preliminary data.</text>
</comment>
<gene>
    <name evidence="1" type="ORF">GGQ90_005886</name>
</gene>
<dbReference type="AlphaFoldDB" id="A0A7W6LX74"/>
<dbReference type="RefSeq" id="WP_188084628.1">
    <property type="nucleotide sequence ID" value="NZ_JACIEU010000073.1"/>
</dbReference>
<dbReference type="EMBL" id="JACIEU010000073">
    <property type="protein sequence ID" value="MBB4152064.1"/>
    <property type="molecule type" value="Genomic_DNA"/>
</dbReference>
<reference evidence="1 2" key="1">
    <citation type="submission" date="2020-08" db="EMBL/GenBank/DDBJ databases">
        <title>Genomic Encyclopedia of Type Strains, Phase IV (KMG-IV): sequencing the most valuable type-strain genomes for metagenomic binning, comparative biology and taxonomic classification.</title>
        <authorList>
            <person name="Goeker M."/>
        </authorList>
    </citation>
    <scope>NUCLEOTIDE SEQUENCE [LARGE SCALE GENOMIC DNA]</scope>
    <source>
        <strain evidence="1 2">DSM 19371</strain>
    </source>
</reference>
<evidence type="ECO:0000313" key="1">
    <source>
        <dbReference type="EMBL" id="MBB4152064.1"/>
    </source>
</evidence>
<protein>
    <recommendedName>
        <fullName evidence="3">NACHT domain-containing protein</fullName>
    </recommendedName>
</protein>
<dbReference type="Proteomes" id="UP000590524">
    <property type="component" value="Unassembled WGS sequence"/>
</dbReference>
<accession>A0A7W6LX74</accession>
<proteinExistence type="predicted"/>